<protein>
    <submittedName>
        <fullName evidence="2">Uncharacterized protein</fullName>
    </submittedName>
</protein>
<dbReference type="AlphaFoldDB" id="A0AAD5S287"/>
<comment type="caution">
    <text evidence="2">The sequence shown here is derived from an EMBL/GenBank/DDBJ whole genome shotgun (WGS) entry which is preliminary data.</text>
</comment>
<accession>A0AAD5S287</accession>
<evidence type="ECO:0000256" key="1">
    <source>
        <dbReference type="SAM" id="MobiDB-lite"/>
    </source>
</evidence>
<proteinExistence type="predicted"/>
<feature type="compositionally biased region" description="Low complexity" evidence="1">
    <location>
        <begin position="21"/>
        <end position="59"/>
    </location>
</feature>
<dbReference type="Proteomes" id="UP001212841">
    <property type="component" value="Unassembled WGS sequence"/>
</dbReference>
<evidence type="ECO:0000313" key="2">
    <source>
        <dbReference type="EMBL" id="KAJ3036324.1"/>
    </source>
</evidence>
<sequence>MMGGKMMGGGPSGGVMPPPGQQHRQFQQPPPQQQAGGPRHMMPGQQGQVPMGGNQQGNPAMGALFQALDGRWD</sequence>
<keyword evidence="3" id="KW-1185">Reference proteome</keyword>
<reference evidence="2" key="1">
    <citation type="submission" date="2020-05" db="EMBL/GenBank/DDBJ databases">
        <title>Phylogenomic resolution of chytrid fungi.</title>
        <authorList>
            <person name="Stajich J.E."/>
            <person name="Amses K."/>
            <person name="Simmons R."/>
            <person name="Seto K."/>
            <person name="Myers J."/>
            <person name="Bonds A."/>
            <person name="Quandt C.A."/>
            <person name="Barry K."/>
            <person name="Liu P."/>
            <person name="Grigoriev I."/>
            <person name="Longcore J.E."/>
            <person name="James T.Y."/>
        </authorList>
    </citation>
    <scope>NUCLEOTIDE SEQUENCE</scope>
    <source>
        <strain evidence="2">JEL0318</strain>
    </source>
</reference>
<evidence type="ECO:0000313" key="3">
    <source>
        <dbReference type="Proteomes" id="UP001212841"/>
    </source>
</evidence>
<feature type="compositionally biased region" description="Gly residues" evidence="1">
    <location>
        <begin position="1"/>
        <end position="13"/>
    </location>
</feature>
<gene>
    <name evidence="2" type="ORF">HK097_003864</name>
</gene>
<feature type="region of interest" description="Disordered" evidence="1">
    <location>
        <begin position="1"/>
        <end position="73"/>
    </location>
</feature>
<dbReference type="EMBL" id="JADGJD010001949">
    <property type="protein sequence ID" value="KAJ3036324.1"/>
    <property type="molecule type" value="Genomic_DNA"/>
</dbReference>
<organism evidence="2 3">
    <name type="scientific">Rhizophlyctis rosea</name>
    <dbReference type="NCBI Taxonomy" id="64517"/>
    <lineage>
        <taxon>Eukaryota</taxon>
        <taxon>Fungi</taxon>
        <taxon>Fungi incertae sedis</taxon>
        <taxon>Chytridiomycota</taxon>
        <taxon>Chytridiomycota incertae sedis</taxon>
        <taxon>Chytridiomycetes</taxon>
        <taxon>Rhizophlyctidales</taxon>
        <taxon>Rhizophlyctidaceae</taxon>
        <taxon>Rhizophlyctis</taxon>
    </lineage>
</organism>
<name>A0AAD5S287_9FUNG</name>